<evidence type="ECO:0000256" key="4">
    <source>
        <dbReference type="ARBA" id="ARBA00007811"/>
    </source>
</evidence>
<dbReference type="GO" id="GO:0005953">
    <property type="term" value="C:CAAX-protein geranylgeranyltransferase complex"/>
    <property type="evidence" value="ECO:0007669"/>
    <property type="project" value="TreeGrafter"/>
</dbReference>
<keyword evidence="15 20" id="KW-1133">Transmembrane helix</keyword>
<evidence type="ECO:0000256" key="1">
    <source>
        <dbReference type="ARBA" id="ARBA00001947"/>
    </source>
</evidence>
<keyword evidence="12" id="KW-0677">Repeat</keyword>
<evidence type="ECO:0000256" key="2">
    <source>
        <dbReference type="ARBA" id="ARBA00004141"/>
    </source>
</evidence>
<dbReference type="InterPro" id="IPR007482">
    <property type="entry name" value="Tyr_Pase-like_PTPLA"/>
</dbReference>
<dbReference type="PANTHER" id="PTHR11774">
    <property type="entry name" value="GERANYLGERANYL TRANSFERASE TYPE BETA SUBUNIT"/>
    <property type="match status" value="1"/>
</dbReference>
<keyword evidence="23" id="KW-1185">Reference proteome</keyword>
<keyword evidence="9" id="KW-0808">Transferase</keyword>
<dbReference type="PANTHER" id="PTHR11774:SF4">
    <property type="entry name" value="GERANYLGERANYL TRANSFERASE TYPE-1 SUBUNIT BETA"/>
    <property type="match status" value="1"/>
</dbReference>
<keyword evidence="16" id="KW-0443">Lipid metabolism</keyword>
<keyword evidence="10 20" id="KW-0812">Transmembrane</keyword>
<feature type="transmembrane region" description="Helical" evidence="20">
    <location>
        <begin position="349"/>
        <end position="370"/>
    </location>
</feature>
<feature type="transmembrane region" description="Helical" evidence="20">
    <location>
        <begin position="464"/>
        <end position="485"/>
    </location>
</feature>
<dbReference type="Gene3D" id="1.50.10.20">
    <property type="match status" value="1"/>
</dbReference>
<dbReference type="GO" id="GO:0016020">
    <property type="term" value="C:membrane"/>
    <property type="evidence" value="ECO:0007669"/>
    <property type="project" value="UniProtKB-SubCell"/>
</dbReference>
<evidence type="ECO:0000259" key="21">
    <source>
        <dbReference type="Pfam" id="PF00432"/>
    </source>
</evidence>
<keyword evidence="18" id="KW-0275">Fatty acid biosynthesis</keyword>
<dbReference type="GO" id="GO:0004662">
    <property type="term" value="F:CAAX-protein geranylgeranyltransferase activity"/>
    <property type="evidence" value="ECO:0007669"/>
    <property type="project" value="TreeGrafter"/>
</dbReference>
<keyword evidence="13" id="KW-0276">Fatty acid metabolism</keyword>
<evidence type="ECO:0000256" key="10">
    <source>
        <dbReference type="ARBA" id="ARBA00022692"/>
    </source>
</evidence>
<evidence type="ECO:0000256" key="18">
    <source>
        <dbReference type="ARBA" id="ARBA00023160"/>
    </source>
</evidence>
<dbReference type="InterPro" id="IPR008930">
    <property type="entry name" value="Terpenoid_cyclase/PrenylTrfase"/>
</dbReference>
<dbReference type="Pfam" id="PF00432">
    <property type="entry name" value="Prenyltrans"/>
    <property type="match status" value="1"/>
</dbReference>
<feature type="transmembrane region" description="Helical" evidence="20">
    <location>
        <begin position="436"/>
        <end position="457"/>
    </location>
</feature>
<feature type="domain" description="Prenyltransferase alpha-alpha toroid" evidence="21">
    <location>
        <begin position="10"/>
        <end position="300"/>
    </location>
</feature>
<evidence type="ECO:0000256" key="15">
    <source>
        <dbReference type="ARBA" id="ARBA00022989"/>
    </source>
</evidence>
<proteinExistence type="inferred from homology"/>
<keyword evidence="7" id="KW-0444">Lipid biosynthesis</keyword>
<evidence type="ECO:0000313" key="22">
    <source>
        <dbReference type="EMBL" id="TVU21903.1"/>
    </source>
</evidence>
<dbReference type="GO" id="GO:0102158">
    <property type="term" value="F:very-long-chain (3R)-3-hydroxyacyl-CoA dehydratase activity"/>
    <property type="evidence" value="ECO:0007669"/>
    <property type="project" value="UniProtKB-EC"/>
</dbReference>
<keyword evidence="14" id="KW-0862">Zinc</keyword>
<sequence length="541" mass="60401">MGDPGFAGFVRTHHVAFFDAMATELPEDYASQEVNHLTLAYFAVAGLSLLRELDRVNKDEIAKWVLSFQVHPEADDDVDNGQFFGFCGSRSTQFSLADSKDPCHNGSHLASTYSALAILKIVGYDLPSIDSKALLSSMRKLQQSDGSFMPTHIGAETDLRFVYCAAAICSMLDDWTGMDKLKAKEYILNCQSYDGGFGMVPCSESHGGGTFCAVAALRLMGFIHVDLEANLRESASIDIHMLLEWCVQRQVTDGGFQGRRNKDSDTCYAFWVGGVLKIIGAYNLLDHHAIREFLLTCQSPVNADVVGILMYKYNTRHSRTRSQHLSLVASVRPPSSTTMAGVGSAVRRLYLSVYNWVVFYGWAQVLYYAVMALQESGHEAVYAAVERPLQFAQTAAIMEILHGIVGLVRSPISATLPQIGSRLFLTWGVLWSFPEIIRYSFFGMKEALGFAPSWLLWLRYSTFLLLYPTGITSEVGLIYIALPFMKASERYCLRMPNKWNFSFDYMYGSILALAIYVPGSPHMYTYMLKQRKKALSKAKTA</sequence>
<dbReference type="SUPFAM" id="SSF48239">
    <property type="entry name" value="Terpenoid cyclases/Protein prenyltransferases"/>
    <property type="match status" value="1"/>
</dbReference>
<evidence type="ECO:0000256" key="7">
    <source>
        <dbReference type="ARBA" id="ARBA00022516"/>
    </source>
</evidence>
<feature type="transmembrane region" description="Helical" evidence="20">
    <location>
        <begin position="505"/>
        <end position="527"/>
    </location>
</feature>
<evidence type="ECO:0000256" key="20">
    <source>
        <dbReference type="SAM" id="Phobius"/>
    </source>
</evidence>
<gene>
    <name evidence="22" type="ORF">EJB05_31574</name>
</gene>
<evidence type="ECO:0000256" key="19">
    <source>
        <dbReference type="ARBA" id="ARBA00023239"/>
    </source>
</evidence>
<evidence type="ECO:0000256" key="13">
    <source>
        <dbReference type="ARBA" id="ARBA00022832"/>
    </source>
</evidence>
<dbReference type="GO" id="GO:0046872">
    <property type="term" value="F:metal ion binding"/>
    <property type="evidence" value="ECO:0007669"/>
    <property type="project" value="UniProtKB-KW"/>
</dbReference>
<evidence type="ECO:0000313" key="23">
    <source>
        <dbReference type="Proteomes" id="UP000324897"/>
    </source>
</evidence>
<evidence type="ECO:0000256" key="3">
    <source>
        <dbReference type="ARBA" id="ARBA00005194"/>
    </source>
</evidence>
<comment type="subcellular location">
    <subcellularLocation>
        <location evidence="2">Membrane</location>
        <topology evidence="2">Multi-pass membrane protein</topology>
    </subcellularLocation>
</comment>
<protein>
    <recommendedName>
        <fullName evidence="6">very-long-chain (3R)-3-hydroxyacyl-CoA dehydratase</fullName>
        <ecNumber evidence="6">4.2.1.134</ecNumber>
    </recommendedName>
</protein>
<organism evidence="22 23">
    <name type="scientific">Eragrostis curvula</name>
    <name type="common">weeping love grass</name>
    <dbReference type="NCBI Taxonomy" id="38414"/>
    <lineage>
        <taxon>Eukaryota</taxon>
        <taxon>Viridiplantae</taxon>
        <taxon>Streptophyta</taxon>
        <taxon>Embryophyta</taxon>
        <taxon>Tracheophyta</taxon>
        <taxon>Spermatophyta</taxon>
        <taxon>Magnoliopsida</taxon>
        <taxon>Liliopsida</taxon>
        <taxon>Poales</taxon>
        <taxon>Poaceae</taxon>
        <taxon>PACMAD clade</taxon>
        <taxon>Chloridoideae</taxon>
        <taxon>Eragrostideae</taxon>
        <taxon>Eragrostidinae</taxon>
        <taxon>Eragrostis</taxon>
    </lineage>
</organism>
<evidence type="ECO:0000256" key="5">
    <source>
        <dbReference type="ARBA" id="ARBA00010497"/>
    </source>
</evidence>
<evidence type="ECO:0000256" key="9">
    <source>
        <dbReference type="ARBA" id="ARBA00022679"/>
    </source>
</evidence>
<keyword evidence="8" id="KW-0637">Prenyltransferase</keyword>
<dbReference type="InterPro" id="IPR001330">
    <property type="entry name" value="Prenyltrans"/>
</dbReference>
<comment type="similarity">
    <text evidence="4">Belongs to the very long-chain fatty acids dehydratase HACD family.</text>
</comment>
<evidence type="ECO:0000256" key="11">
    <source>
        <dbReference type="ARBA" id="ARBA00022723"/>
    </source>
</evidence>
<dbReference type="EMBL" id="RWGY01000026">
    <property type="protein sequence ID" value="TVU21903.1"/>
    <property type="molecule type" value="Genomic_DNA"/>
</dbReference>
<comment type="cofactor">
    <cofactor evidence="1">
        <name>Zn(2+)</name>
        <dbReference type="ChEBI" id="CHEBI:29105"/>
    </cofactor>
</comment>
<evidence type="ECO:0000256" key="6">
    <source>
        <dbReference type="ARBA" id="ARBA00013122"/>
    </source>
</evidence>
<comment type="similarity">
    <text evidence="5">Belongs to the protein prenyltransferase subunit beta family.</text>
</comment>
<name>A0A5J9UDX5_9POAL</name>
<dbReference type="AlphaFoldDB" id="A0A5J9UDX5"/>
<dbReference type="Gramene" id="TVU21903">
    <property type="protein sequence ID" value="TVU21903"/>
    <property type="gene ID" value="EJB05_31574"/>
</dbReference>
<evidence type="ECO:0000256" key="12">
    <source>
        <dbReference type="ARBA" id="ARBA00022737"/>
    </source>
</evidence>
<dbReference type="GO" id="GO:0006633">
    <property type="term" value="P:fatty acid biosynthetic process"/>
    <property type="evidence" value="ECO:0007669"/>
    <property type="project" value="UniProtKB-UniPathway"/>
</dbReference>
<evidence type="ECO:0000256" key="8">
    <source>
        <dbReference type="ARBA" id="ARBA00022602"/>
    </source>
</evidence>
<keyword evidence="11" id="KW-0479">Metal-binding</keyword>
<comment type="caution">
    <text evidence="22">The sequence shown here is derived from an EMBL/GenBank/DDBJ whole genome shotgun (WGS) entry which is preliminary data.</text>
</comment>
<keyword evidence="17 20" id="KW-0472">Membrane</keyword>
<reference evidence="22 23" key="1">
    <citation type="journal article" date="2019" name="Sci. Rep.">
        <title>A high-quality genome of Eragrostis curvula grass provides insights into Poaceae evolution and supports new strategies to enhance forage quality.</title>
        <authorList>
            <person name="Carballo J."/>
            <person name="Santos B.A.C.M."/>
            <person name="Zappacosta D."/>
            <person name="Garbus I."/>
            <person name="Selva J.P."/>
            <person name="Gallo C.A."/>
            <person name="Diaz A."/>
            <person name="Albertini E."/>
            <person name="Caccamo M."/>
            <person name="Echenique V."/>
        </authorList>
    </citation>
    <scope>NUCLEOTIDE SEQUENCE [LARGE SCALE GENOMIC DNA]</scope>
    <source>
        <strain evidence="23">cv. Victoria</strain>
        <tissue evidence="22">Leaf</tissue>
    </source>
</reference>
<comment type="pathway">
    <text evidence="3">Lipid metabolism; fatty acid biosynthesis.</text>
</comment>
<dbReference type="UniPathway" id="UPA00094"/>
<accession>A0A5J9UDX5</accession>
<dbReference type="Pfam" id="PF04387">
    <property type="entry name" value="PTPLA"/>
    <property type="match status" value="1"/>
</dbReference>
<keyword evidence="19" id="KW-0456">Lyase</keyword>
<evidence type="ECO:0000256" key="14">
    <source>
        <dbReference type="ARBA" id="ARBA00022833"/>
    </source>
</evidence>
<dbReference type="EC" id="4.2.1.134" evidence="6"/>
<feature type="transmembrane region" description="Helical" evidence="20">
    <location>
        <begin position="268"/>
        <end position="285"/>
    </location>
</feature>
<evidence type="ECO:0000256" key="16">
    <source>
        <dbReference type="ARBA" id="ARBA00023098"/>
    </source>
</evidence>
<evidence type="ECO:0000256" key="17">
    <source>
        <dbReference type="ARBA" id="ARBA00023136"/>
    </source>
</evidence>
<dbReference type="Proteomes" id="UP000324897">
    <property type="component" value="Unassembled WGS sequence"/>
</dbReference>
<dbReference type="InterPro" id="IPR045089">
    <property type="entry name" value="PGGT1B-like"/>
</dbReference>
<dbReference type="OrthoDB" id="24893at2759"/>